<sequence>MKMTWWLEPEKRYEAQEGHSDAYREGYLAVIDKCVEYCHIVLDGDMYSLRLKTLQDHVNYLTALIDWDTRWIEVGYSKQVEKLVEAEDFIHASSLKLKRDRLKASIE</sequence>
<name>A0AAW5JUV6_BIFAD</name>
<proteinExistence type="predicted"/>
<organism evidence="1 2">
    <name type="scientific">Bifidobacterium adolescentis</name>
    <dbReference type="NCBI Taxonomy" id="1680"/>
    <lineage>
        <taxon>Bacteria</taxon>
        <taxon>Bacillati</taxon>
        <taxon>Actinomycetota</taxon>
        <taxon>Actinomycetes</taxon>
        <taxon>Bifidobacteriales</taxon>
        <taxon>Bifidobacteriaceae</taxon>
        <taxon>Bifidobacterium</taxon>
    </lineage>
</organism>
<gene>
    <name evidence="1" type="ORF">NE692_08660</name>
</gene>
<evidence type="ECO:0000313" key="2">
    <source>
        <dbReference type="Proteomes" id="UP001206013"/>
    </source>
</evidence>
<accession>A0AAW5JUV6</accession>
<dbReference type="AlphaFoldDB" id="A0AAW5JUV6"/>
<dbReference type="RefSeq" id="WP_256134552.1">
    <property type="nucleotide sequence ID" value="NZ_JANFYM010000010.1"/>
</dbReference>
<protein>
    <submittedName>
        <fullName evidence="1">Uncharacterized protein</fullName>
    </submittedName>
</protein>
<dbReference type="EMBL" id="JANFYM010000010">
    <property type="protein sequence ID" value="MCQ4793528.1"/>
    <property type="molecule type" value="Genomic_DNA"/>
</dbReference>
<comment type="caution">
    <text evidence="1">The sequence shown here is derived from an EMBL/GenBank/DDBJ whole genome shotgun (WGS) entry which is preliminary data.</text>
</comment>
<evidence type="ECO:0000313" key="1">
    <source>
        <dbReference type="EMBL" id="MCQ4793528.1"/>
    </source>
</evidence>
<dbReference type="Proteomes" id="UP001206013">
    <property type="component" value="Unassembled WGS sequence"/>
</dbReference>
<reference evidence="1" key="1">
    <citation type="submission" date="2022-06" db="EMBL/GenBank/DDBJ databases">
        <title>Isolation of gut microbiota from human fecal samples.</title>
        <authorList>
            <person name="Pamer E.G."/>
            <person name="Barat B."/>
            <person name="Waligurski E."/>
            <person name="Medina S."/>
            <person name="Paddock L."/>
            <person name="Mostad J."/>
        </authorList>
    </citation>
    <scope>NUCLEOTIDE SEQUENCE</scope>
    <source>
        <strain evidence="1">SL.1.01</strain>
    </source>
</reference>